<feature type="domain" description="Cation efflux protein transmembrane" evidence="9">
    <location>
        <begin position="109"/>
        <end position="175"/>
    </location>
</feature>
<gene>
    <name evidence="11" type="ORF">IFM89_032729</name>
</gene>
<dbReference type="Pfam" id="PF16916">
    <property type="entry name" value="ZT_dimer"/>
    <property type="match status" value="1"/>
</dbReference>
<evidence type="ECO:0000259" key="9">
    <source>
        <dbReference type="Pfam" id="PF01545"/>
    </source>
</evidence>
<evidence type="ECO:0000256" key="6">
    <source>
        <dbReference type="ARBA" id="ARBA00023065"/>
    </source>
</evidence>
<keyword evidence="12" id="KW-1185">Reference proteome</keyword>
<evidence type="ECO:0000313" key="12">
    <source>
        <dbReference type="Proteomes" id="UP000631114"/>
    </source>
</evidence>
<dbReference type="PANTHER" id="PTHR43840">
    <property type="entry name" value="MITOCHONDRIAL METAL TRANSPORTER 1-RELATED"/>
    <property type="match status" value="1"/>
</dbReference>
<evidence type="ECO:0000313" key="11">
    <source>
        <dbReference type="EMBL" id="KAF9598875.1"/>
    </source>
</evidence>
<keyword evidence="5 8" id="KW-1133">Transmembrane helix</keyword>
<dbReference type="Gene3D" id="1.20.1510.10">
    <property type="entry name" value="Cation efflux protein transmembrane domain"/>
    <property type="match status" value="2"/>
</dbReference>
<dbReference type="OrthoDB" id="78296at2759"/>
<dbReference type="GO" id="GO:0012505">
    <property type="term" value="C:endomembrane system"/>
    <property type="evidence" value="ECO:0007669"/>
    <property type="project" value="UniProtKB-SubCell"/>
</dbReference>
<evidence type="ECO:0000256" key="3">
    <source>
        <dbReference type="ARBA" id="ARBA00022448"/>
    </source>
</evidence>
<evidence type="ECO:0000256" key="8">
    <source>
        <dbReference type="SAM" id="Phobius"/>
    </source>
</evidence>
<evidence type="ECO:0000256" key="2">
    <source>
        <dbReference type="ARBA" id="ARBA00008873"/>
    </source>
</evidence>
<proteinExistence type="inferred from homology"/>
<comment type="subcellular location">
    <subcellularLocation>
        <location evidence="1">Endomembrane system</location>
        <topology evidence="1">Multi-pass membrane protein</topology>
    </subcellularLocation>
</comment>
<dbReference type="EMBL" id="JADFTS010000007">
    <property type="protein sequence ID" value="KAF9598875.1"/>
    <property type="molecule type" value="Genomic_DNA"/>
</dbReference>
<dbReference type="InterPro" id="IPR027470">
    <property type="entry name" value="Cation_efflux_CTD"/>
</dbReference>
<sequence length="494" mass="55940">MVEVVKTSVGSSGEEEQFLLDSGNEERSWRLNFDSIQRCSEYTDKPPPRHYCLGVLASEDVVAEYYQQQVEMLEGFNEMDALAERGFLPGMSKEERDKMARSETMAIRLSNFANMVLFAAKVYASIRSGSLAIIASTLDSLLDLLSGFILWFTAFSMQTQNPYQYPIGKKRMQPLKGWRRIPPMPHYIGQTKLLFLGVSPHWWYLSDVIRFLFDPSFSMVVGSSLLLSSKRRSGTILKLVSGSAKGILVFASVMATLGMQIIFESVRTLVSDEDDFHLTKEQEAWVISIMLSVTLVKLLLVLYCRSFTNEIVKAYAQDHFFDVITNIIGLVAVLLANYVNDFMDPVGAILITPLLIFFFLSTPFGPPVTGILVVIQEGLLALYTIRTWSSTVLENVNSLVGKSAAPEYLQKLTYLCWNHHKAIRHIDTVRAYTFGSHYFVEVDIVLPSDMPLREAHDIGESLQEKLEQLPEIERAFVHLDYEFTHKPEHAQSHS</sequence>
<dbReference type="SUPFAM" id="SSF160240">
    <property type="entry name" value="Cation efflux protein cytoplasmic domain-like"/>
    <property type="match status" value="1"/>
</dbReference>
<dbReference type="GO" id="GO:0010486">
    <property type="term" value="F:manganese:proton antiporter activity"/>
    <property type="evidence" value="ECO:0007669"/>
    <property type="project" value="TreeGrafter"/>
</dbReference>
<dbReference type="AlphaFoldDB" id="A0A835HGQ8"/>
<feature type="transmembrane region" description="Helical" evidence="8">
    <location>
        <begin position="323"/>
        <end position="340"/>
    </location>
</feature>
<feature type="transmembrane region" description="Helical" evidence="8">
    <location>
        <begin position="239"/>
        <end position="263"/>
    </location>
</feature>
<feature type="transmembrane region" description="Helical" evidence="8">
    <location>
        <begin position="346"/>
        <end position="375"/>
    </location>
</feature>
<name>A0A835HGQ8_9MAGN</name>
<feature type="domain" description="Cation efflux protein transmembrane" evidence="9">
    <location>
        <begin position="247"/>
        <end position="356"/>
    </location>
</feature>
<protein>
    <submittedName>
        <fullName evidence="11">Uncharacterized protein</fullName>
    </submittedName>
</protein>
<dbReference type="Proteomes" id="UP000631114">
    <property type="component" value="Unassembled WGS sequence"/>
</dbReference>
<evidence type="ECO:0000256" key="1">
    <source>
        <dbReference type="ARBA" id="ARBA00004127"/>
    </source>
</evidence>
<feature type="transmembrane region" description="Helical" evidence="8">
    <location>
        <begin position="283"/>
        <end position="303"/>
    </location>
</feature>
<comment type="caution">
    <text evidence="11">The sequence shown here is derived from an EMBL/GenBank/DDBJ whole genome shotgun (WGS) entry which is preliminary data.</text>
</comment>
<dbReference type="PANTHER" id="PTHR43840:SF5">
    <property type="entry name" value="METAL TOLERANCE PROTEIN 11"/>
    <property type="match status" value="1"/>
</dbReference>
<dbReference type="InterPro" id="IPR036837">
    <property type="entry name" value="Cation_efflux_CTD_sf"/>
</dbReference>
<feature type="domain" description="Cation efflux protein cytoplasmic" evidence="10">
    <location>
        <begin position="419"/>
        <end position="480"/>
    </location>
</feature>
<evidence type="ECO:0000256" key="7">
    <source>
        <dbReference type="ARBA" id="ARBA00023136"/>
    </source>
</evidence>
<dbReference type="FunFam" id="3.30.70.1350:FF:000001">
    <property type="entry name" value="Metal tolerance protein 11"/>
    <property type="match status" value="1"/>
</dbReference>
<dbReference type="InterPro" id="IPR058533">
    <property type="entry name" value="Cation_efflux_TM"/>
</dbReference>
<keyword evidence="3" id="KW-0813">Transport</keyword>
<evidence type="ECO:0000259" key="10">
    <source>
        <dbReference type="Pfam" id="PF16916"/>
    </source>
</evidence>
<comment type="similarity">
    <text evidence="2">Belongs to the cation diffusion facilitator (CDF) transporter (TC 2.A.4) family. SLC30A subfamily.</text>
</comment>
<reference evidence="11 12" key="1">
    <citation type="submission" date="2020-10" db="EMBL/GenBank/DDBJ databases">
        <title>The Coptis chinensis genome and diversification of protoberbering-type alkaloids.</title>
        <authorList>
            <person name="Wang B."/>
            <person name="Shu S."/>
            <person name="Song C."/>
            <person name="Liu Y."/>
        </authorList>
    </citation>
    <scope>NUCLEOTIDE SEQUENCE [LARGE SCALE GENOMIC DNA]</scope>
    <source>
        <strain evidence="11">HL-2020</strain>
        <tissue evidence="11">Leaf</tissue>
    </source>
</reference>
<dbReference type="InterPro" id="IPR027469">
    <property type="entry name" value="Cation_efflux_TMD_sf"/>
</dbReference>
<dbReference type="Pfam" id="PF01545">
    <property type="entry name" value="Cation_efflux"/>
    <property type="match status" value="2"/>
</dbReference>
<evidence type="ECO:0000256" key="4">
    <source>
        <dbReference type="ARBA" id="ARBA00022692"/>
    </source>
</evidence>
<dbReference type="Gene3D" id="3.30.70.1350">
    <property type="entry name" value="Cation efflux protein, cytoplasmic domain"/>
    <property type="match status" value="1"/>
</dbReference>
<accession>A0A835HGQ8</accession>
<evidence type="ECO:0000256" key="5">
    <source>
        <dbReference type="ARBA" id="ARBA00022989"/>
    </source>
</evidence>
<dbReference type="GO" id="GO:0016020">
    <property type="term" value="C:membrane"/>
    <property type="evidence" value="ECO:0007669"/>
    <property type="project" value="InterPro"/>
</dbReference>
<organism evidence="11 12">
    <name type="scientific">Coptis chinensis</name>
    <dbReference type="NCBI Taxonomy" id="261450"/>
    <lineage>
        <taxon>Eukaryota</taxon>
        <taxon>Viridiplantae</taxon>
        <taxon>Streptophyta</taxon>
        <taxon>Embryophyta</taxon>
        <taxon>Tracheophyta</taxon>
        <taxon>Spermatophyta</taxon>
        <taxon>Magnoliopsida</taxon>
        <taxon>Ranunculales</taxon>
        <taxon>Ranunculaceae</taxon>
        <taxon>Coptidoideae</taxon>
        <taxon>Coptis</taxon>
    </lineage>
</organism>
<keyword evidence="7 8" id="KW-0472">Membrane</keyword>
<dbReference type="SUPFAM" id="SSF161111">
    <property type="entry name" value="Cation efflux protein transmembrane domain-like"/>
    <property type="match status" value="2"/>
</dbReference>
<keyword evidence="4 8" id="KW-0812">Transmembrane</keyword>
<feature type="transmembrane region" description="Helical" evidence="8">
    <location>
        <begin position="209"/>
        <end position="227"/>
    </location>
</feature>
<keyword evidence="6" id="KW-0406">Ion transport</keyword>
<dbReference type="InterPro" id="IPR050291">
    <property type="entry name" value="CDF_Transporter"/>
</dbReference>